<dbReference type="InterPro" id="IPR001647">
    <property type="entry name" value="HTH_TetR"/>
</dbReference>
<dbReference type="Proteomes" id="UP000463138">
    <property type="component" value="Unassembled WGS sequence"/>
</dbReference>
<organism evidence="4 5">
    <name type="scientific">Halopseudomonas laoshanensis</name>
    <dbReference type="NCBI Taxonomy" id="2268758"/>
    <lineage>
        <taxon>Bacteria</taxon>
        <taxon>Pseudomonadati</taxon>
        <taxon>Pseudomonadota</taxon>
        <taxon>Gammaproteobacteria</taxon>
        <taxon>Pseudomonadales</taxon>
        <taxon>Pseudomonadaceae</taxon>
        <taxon>Halopseudomonas</taxon>
    </lineage>
</organism>
<proteinExistence type="predicted"/>
<dbReference type="InterPro" id="IPR009057">
    <property type="entry name" value="Homeodomain-like_sf"/>
</dbReference>
<feature type="domain" description="HTH tetR-type" evidence="3">
    <location>
        <begin position="15"/>
        <end position="75"/>
    </location>
</feature>
<keyword evidence="1 2" id="KW-0238">DNA-binding</keyword>
<dbReference type="GO" id="GO:0003677">
    <property type="term" value="F:DNA binding"/>
    <property type="evidence" value="ECO:0007669"/>
    <property type="project" value="UniProtKB-UniRule"/>
</dbReference>
<evidence type="ECO:0000259" key="3">
    <source>
        <dbReference type="PROSITE" id="PS50977"/>
    </source>
</evidence>
<evidence type="ECO:0000313" key="5">
    <source>
        <dbReference type="Proteomes" id="UP000463138"/>
    </source>
</evidence>
<dbReference type="OrthoDB" id="9816320at2"/>
<comment type="caution">
    <text evidence="4">The sequence shown here is derived from an EMBL/GenBank/DDBJ whole genome shotgun (WGS) entry which is preliminary data.</text>
</comment>
<dbReference type="SUPFAM" id="SSF46689">
    <property type="entry name" value="Homeodomain-like"/>
    <property type="match status" value="1"/>
</dbReference>
<dbReference type="AlphaFoldDB" id="A0A7V7GVT3"/>
<dbReference type="RefSeq" id="WP_149331102.1">
    <property type="nucleotide sequence ID" value="NZ_QOVF01000001.1"/>
</dbReference>
<dbReference type="EMBL" id="QOVF01000001">
    <property type="protein sequence ID" value="KAA0696113.1"/>
    <property type="molecule type" value="Genomic_DNA"/>
</dbReference>
<sequence length="214" mass="23956">MNKKSQRVAQQSRGHLRTELILDGCARLLIKDGPANLTTHGIALEAETSIGSLYHFFPDKTAILQALASRHMQSLETIVCKAQEVQESQWVSFTVEEVIEILAMPLLKYIHAHPDYLVMAHPAFEKLGPYSTAMNMVIEDAFNHVLKLRLPKASAYDQRRYTLTLVGLPVGILHKAYENQSFAQDLLLIEVPRALVAYLSAIEKGHIESSQATH</sequence>
<dbReference type="Pfam" id="PF00440">
    <property type="entry name" value="TetR_N"/>
    <property type="match status" value="1"/>
</dbReference>
<gene>
    <name evidence="4" type="ORF">DT594_01775</name>
</gene>
<accession>A0A7V7GVT3</accession>
<evidence type="ECO:0000256" key="2">
    <source>
        <dbReference type="PROSITE-ProRule" id="PRU00335"/>
    </source>
</evidence>
<reference evidence="4 5" key="1">
    <citation type="submission" date="2018-07" db="EMBL/GenBank/DDBJ databases">
        <title>Pseudomonas laoshanensis sp. nov., isolated from soil.</title>
        <authorList>
            <person name="Sun J."/>
            <person name="Yu L."/>
            <person name="Wang M."/>
            <person name="Zhang C."/>
        </authorList>
    </citation>
    <scope>NUCLEOTIDE SEQUENCE [LARGE SCALE GENOMIC DNA]</scope>
    <source>
        <strain evidence="4 5">Y22</strain>
    </source>
</reference>
<dbReference type="Gene3D" id="1.10.357.10">
    <property type="entry name" value="Tetracycline Repressor, domain 2"/>
    <property type="match status" value="1"/>
</dbReference>
<feature type="DNA-binding region" description="H-T-H motif" evidence="2">
    <location>
        <begin position="38"/>
        <end position="57"/>
    </location>
</feature>
<protein>
    <submittedName>
        <fullName evidence="4">TetR/AcrR family transcriptional regulator</fullName>
    </submittedName>
</protein>
<evidence type="ECO:0000256" key="1">
    <source>
        <dbReference type="ARBA" id="ARBA00023125"/>
    </source>
</evidence>
<name>A0A7V7GVT3_9GAMM</name>
<dbReference type="PROSITE" id="PS50977">
    <property type="entry name" value="HTH_TETR_2"/>
    <property type="match status" value="1"/>
</dbReference>
<keyword evidence="5" id="KW-1185">Reference proteome</keyword>
<evidence type="ECO:0000313" key="4">
    <source>
        <dbReference type="EMBL" id="KAA0696113.1"/>
    </source>
</evidence>